<sequence>MTKITAAELAAETVELLPSRDTLLLDANWAGIVATNTSLALNAATFGSVANSMAVQGIAVWQG</sequence>
<dbReference type="KEGG" id="spue:AB5L97_05890"/>
<protein>
    <submittedName>
        <fullName evidence="1">Uncharacterized protein</fullName>
    </submittedName>
</protein>
<gene>
    <name evidence="1" type="ORF">AB5L97_05890</name>
</gene>
<accession>A0AB39L8C2</accession>
<dbReference type="AlphaFoldDB" id="A0AB39L8C2"/>
<proteinExistence type="predicted"/>
<evidence type="ECO:0000313" key="1">
    <source>
        <dbReference type="EMBL" id="XDP46540.1"/>
    </source>
</evidence>
<dbReference type="RefSeq" id="WP_369046851.1">
    <property type="nucleotide sequence ID" value="NZ_CP163302.1"/>
</dbReference>
<organism evidence="1">
    <name type="scientific">Sinomonas puerhi</name>
    <dbReference type="NCBI Taxonomy" id="3238584"/>
    <lineage>
        <taxon>Bacteria</taxon>
        <taxon>Bacillati</taxon>
        <taxon>Actinomycetota</taxon>
        <taxon>Actinomycetes</taxon>
        <taxon>Micrococcales</taxon>
        <taxon>Micrococcaceae</taxon>
        <taxon>Sinomonas</taxon>
    </lineage>
</organism>
<reference evidence="1" key="1">
    <citation type="submission" date="2024-07" db="EMBL/GenBank/DDBJ databases">
        <authorList>
            <person name="fu j."/>
        </authorList>
    </citation>
    <scope>NUCLEOTIDE SEQUENCE</scope>
    <source>
        <strain evidence="1">P10A9</strain>
    </source>
</reference>
<name>A0AB39L8C2_9MICC</name>
<dbReference type="EMBL" id="CP163302">
    <property type="protein sequence ID" value="XDP46540.1"/>
    <property type="molecule type" value="Genomic_DNA"/>
</dbReference>